<evidence type="ECO:0000313" key="5">
    <source>
        <dbReference type="Proteomes" id="UP000603865"/>
    </source>
</evidence>
<feature type="compositionally biased region" description="Low complexity" evidence="1">
    <location>
        <begin position="487"/>
        <end position="498"/>
    </location>
</feature>
<proteinExistence type="predicted"/>
<gene>
    <name evidence="4" type="ORF">GCM10008957_17660</name>
</gene>
<dbReference type="Gene3D" id="3.30.10.20">
    <property type="match status" value="3"/>
</dbReference>
<feature type="region of interest" description="Disordered" evidence="1">
    <location>
        <begin position="438"/>
        <end position="512"/>
    </location>
</feature>
<evidence type="ECO:0000256" key="1">
    <source>
        <dbReference type="SAM" id="MobiDB-lite"/>
    </source>
</evidence>
<dbReference type="PROSITE" id="PS51178">
    <property type="entry name" value="PASTA"/>
    <property type="match status" value="3"/>
</dbReference>
<sequence>MNGAADRIDNKYEVLSELSSEGHVRRYSVHEAGQPGSQRLRLDWFEVGTSAQRSSFHRYRSGLKALAPAGLIDVVARPGAYYTVWKPLEGRTLPEFLALPVRGEVEVQALRDLGTGLAEQGFALSDAEIVFPDYGEPQLAFVAPAARTPEEAAALNTSLLTPLGRGKLRRRRPALSVWAVLPGLLFLGGAGYLGAQAARIYLNPPIREVMSVMGQPAESAAHKLTDEGFRVAYTDGEGVNMAVGTVLAQDPPAGTNLPVGRQITLTVNNPPPLTVPKLDDLNLNQVATLLAENRLTRGQIITVDGTFTNTPKGRVIAQLPEAGATAQRGDKVTLMVSGGVKSKLTWLPPLTGLSFEDARDLARRAGLVVHTVTRQNSDARQNTVLAQQPAPYVKVDVGSPVTLTIATIPFTGPSQSTGALPLPPPVYVAPVQPTPAPVTPTPVTPTPVTPTPVTTPTTPDTTAPDTTTIPPTPTTPDTTPVTPTPTTPATTTPDTTPVTPTPVTPTPADTTPTRTVALNYTFPSNLPDGTVDIIVRDADGERTVLSGTPSSTVAGATAQQESIQVRGDATFVVRVNGQELTSFPAP</sequence>
<feature type="compositionally biased region" description="Low complexity" evidence="1">
    <location>
        <begin position="451"/>
        <end position="481"/>
    </location>
</feature>
<accession>A0A918F3X5</accession>
<dbReference type="Pfam" id="PF03793">
    <property type="entry name" value="PASTA"/>
    <property type="match status" value="3"/>
</dbReference>
<dbReference type="InterPro" id="IPR005543">
    <property type="entry name" value="PASTA_dom"/>
</dbReference>
<dbReference type="EMBL" id="BMQL01000007">
    <property type="protein sequence ID" value="GGR05204.1"/>
    <property type="molecule type" value="Genomic_DNA"/>
</dbReference>
<feature type="domain" description="PASTA" evidence="3">
    <location>
        <begin position="341"/>
        <end position="407"/>
    </location>
</feature>
<dbReference type="Proteomes" id="UP000603865">
    <property type="component" value="Unassembled WGS sequence"/>
</dbReference>
<keyword evidence="5" id="KW-1185">Reference proteome</keyword>
<feature type="compositionally biased region" description="Pro residues" evidence="1">
    <location>
        <begin position="438"/>
        <end position="450"/>
    </location>
</feature>
<comment type="caution">
    <text evidence="4">The sequence shown here is derived from an EMBL/GenBank/DDBJ whole genome shotgun (WGS) entry which is preliminary data.</text>
</comment>
<keyword evidence="2" id="KW-1133">Transmembrane helix</keyword>
<evidence type="ECO:0000313" key="4">
    <source>
        <dbReference type="EMBL" id="GGR05204.1"/>
    </source>
</evidence>
<feature type="transmembrane region" description="Helical" evidence="2">
    <location>
        <begin position="175"/>
        <end position="195"/>
    </location>
</feature>
<name>A0A918F3X5_9DEIO</name>
<reference evidence="4" key="1">
    <citation type="journal article" date="2014" name="Int. J. Syst. Evol. Microbiol.">
        <title>Complete genome sequence of Corynebacterium casei LMG S-19264T (=DSM 44701T), isolated from a smear-ripened cheese.</title>
        <authorList>
            <consortium name="US DOE Joint Genome Institute (JGI-PGF)"/>
            <person name="Walter F."/>
            <person name="Albersmeier A."/>
            <person name="Kalinowski J."/>
            <person name="Ruckert C."/>
        </authorList>
    </citation>
    <scope>NUCLEOTIDE SEQUENCE</scope>
    <source>
        <strain evidence="4">JCM 31311</strain>
    </source>
</reference>
<organism evidence="4 5">
    <name type="scientific">Deinococcus ruber</name>
    <dbReference type="NCBI Taxonomy" id="1848197"/>
    <lineage>
        <taxon>Bacteria</taxon>
        <taxon>Thermotogati</taxon>
        <taxon>Deinococcota</taxon>
        <taxon>Deinococci</taxon>
        <taxon>Deinococcales</taxon>
        <taxon>Deinococcaceae</taxon>
        <taxon>Deinococcus</taxon>
    </lineage>
</organism>
<dbReference type="PRINTS" id="PR01217">
    <property type="entry name" value="PRICHEXTENSN"/>
</dbReference>
<dbReference type="SMART" id="SM00740">
    <property type="entry name" value="PASTA"/>
    <property type="match status" value="3"/>
</dbReference>
<protein>
    <recommendedName>
        <fullName evidence="3">PASTA domain-containing protein</fullName>
    </recommendedName>
</protein>
<reference evidence="4" key="2">
    <citation type="submission" date="2020-09" db="EMBL/GenBank/DDBJ databases">
        <authorList>
            <person name="Sun Q."/>
            <person name="Ohkuma M."/>
        </authorList>
    </citation>
    <scope>NUCLEOTIDE SEQUENCE</scope>
    <source>
        <strain evidence="4">JCM 31311</strain>
    </source>
</reference>
<dbReference type="CDD" id="cd06577">
    <property type="entry name" value="PASTA_pknB"/>
    <property type="match status" value="3"/>
</dbReference>
<dbReference type="AlphaFoldDB" id="A0A918F3X5"/>
<keyword evidence="2" id="KW-0812">Transmembrane</keyword>
<feature type="domain" description="PASTA" evidence="3">
    <location>
        <begin position="270"/>
        <end position="338"/>
    </location>
</feature>
<keyword evidence="2" id="KW-0472">Membrane</keyword>
<feature type="domain" description="PASTA" evidence="3">
    <location>
        <begin position="203"/>
        <end position="269"/>
    </location>
</feature>
<dbReference type="RefSeq" id="WP_189089450.1">
    <property type="nucleotide sequence ID" value="NZ_BMQL01000007.1"/>
</dbReference>
<evidence type="ECO:0000259" key="3">
    <source>
        <dbReference type="PROSITE" id="PS51178"/>
    </source>
</evidence>
<evidence type="ECO:0000256" key="2">
    <source>
        <dbReference type="SAM" id="Phobius"/>
    </source>
</evidence>